<dbReference type="Pfam" id="PF01425">
    <property type="entry name" value="Amidase"/>
    <property type="match status" value="1"/>
</dbReference>
<dbReference type="InterPro" id="IPR036928">
    <property type="entry name" value="AS_sf"/>
</dbReference>
<dbReference type="InterPro" id="IPR023631">
    <property type="entry name" value="Amidase_dom"/>
</dbReference>
<sequence>MTDPYLDATALAELVRTGQATPAELVGQAIERIEAVNPEINAVIVPLYEKARKEAARVPKDAPFAGVPYVLKDLTVHSKGDPYSAGCAGVKAAGYRSDHDSHFVTAMREAGFVLIGKASTSEMGMYESTEPLAWGPTRNPWNTGRSAGGSSGGSAAAVAAGMVPVAHGNDGGGSVRSPSSQCGVVGLKPTRGRVSSGPMVVESDTVCGMATEGLITRSVRDAAGMLDAVSGHRPGDGYWAPPPSRPFAAEVGADPGRLRVGVLTVDPTGQITIDPESVAATRAAADALADLGHDVSDGYPETLREGMWPMEWFGCVGVVIAREFDWLGEQIGRPITEADVEPATWAYIEQGRGVGAIAYAAGIDALRNQAREIERWWEEDGWDLLLAPTIPVPTPEIGQLAATADDPSASVAMWILQNTVLFNVSGQPAISLPLHERSDGMPQGVQLAAAYGREDVLLRVGAQLEAALPWADRRPPHGVR</sequence>
<dbReference type="SUPFAM" id="SSF75304">
    <property type="entry name" value="Amidase signature (AS) enzymes"/>
    <property type="match status" value="1"/>
</dbReference>
<accession>A0ABW0ZM76</accession>
<dbReference type="RefSeq" id="WP_378279503.1">
    <property type="nucleotide sequence ID" value="NZ_JBHSON010000002.1"/>
</dbReference>
<dbReference type="Gene3D" id="3.90.1300.10">
    <property type="entry name" value="Amidase signature (AS) domain"/>
    <property type="match status" value="1"/>
</dbReference>
<keyword evidence="5" id="KW-1185">Reference proteome</keyword>
<dbReference type="PROSITE" id="PS00571">
    <property type="entry name" value="AMIDASES"/>
    <property type="match status" value="1"/>
</dbReference>
<evidence type="ECO:0000256" key="2">
    <source>
        <dbReference type="SAM" id="MobiDB-lite"/>
    </source>
</evidence>
<dbReference type="InterPro" id="IPR000120">
    <property type="entry name" value="Amidase"/>
</dbReference>
<feature type="domain" description="Amidase" evidence="3">
    <location>
        <begin position="24"/>
        <end position="458"/>
    </location>
</feature>
<gene>
    <name evidence="4" type="ORF">ACFPZN_02030</name>
</gene>
<reference evidence="5" key="1">
    <citation type="journal article" date="2019" name="Int. J. Syst. Evol. Microbiol.">
        <title>The Global Catalogue of Microorganisms (GCM) 10K type strain sequencing project: providing services to taxonomists for standard genome sequencing and annotation.</title>
        <authorList>
            <consortium name="The Broad Institute Genomics Platform"/>
            <consortium name="The Broad Institute Genome Sequencing Center for Infectious Disease"/>
            <person name="Wu L."/>
            <person name="Ma J."/>
        </authorList>
    </citation>
    <scope>NUCLEOTIDE SEQUENCE [LARGE SCALE GENOMIC DNA]</scope>
    <source>
        <strain evidence="5">KCTC 42087</strain>
    </source>
</reference>
<comment type="similarity">
    <text evidence="1">Belongs to the amidase family.</text>
</comment>
<dbReference type="InterPro" id="IPR020556">
    <property type="entry name" value="Amidase_CS"/>
</dbReference>
<dbReference type="Proteomes" id="UP001596074">
    <property type="component" value="Unassembled WGS sequence"/>
</dbReference>
<evidence type="ECO:0000313" key="5">
    <source>
        <dbReference type="Proteomes" id="UP001596074"/>
    </source>
</evidence>
<comment type="caution">
    <text evidence="4">The sequence shown here is derived from an EMBL/GenBank/DDBJ whole genome shotgun (WGS) entry which is preliminary data.</text>
</comment>
<dbReference type="PANTHER" id="PTHR11895:SF7">
    <property type="entry name" value="GLUTAMYL-TRNA(GLN) AMIDOTRANSFERASE SUBUNIT A, MITOCHONDRIAL"/>
    <property type="match status" value="1"/>
</dbReference>
<dbReference type="EMBL" id="JBHSON010000002">
    <property type="protein sequence ID" value="MFC5744386.1"/>
    <property type="molecule type" value="Genomic_DNA"/>
</dbReference>
<dbReference type="PANTHER" id="PTHR11895">
    <property type="entry name" value="TRANSAMIDASE"/>
    <property type="match status" value="1"/>
</dbReference>
<name>A0ABW0ZM76_9ACTN</name>
<evidence type="ECO:0000313" key="4">
    <source>
        <dbReference type="EMBL" id="MFC5744386.1"/>
    </source>
</evidence>
<organism evidence="4 5">
    <name type="scientific">Actinomadura rugatobispora</name>
    <dbReference type="NCBI Taxonomy" id="1994"/>
    <lineage>
        <taxon>Bacteria</taxon>
        <taxon>Bacillati</taxon>
        <taxon>Actinomycetota</taxon>
        <taxon>Actinomycetes</taxon>
        <taxon>Streptosporangiales</taxon>
        <taxon>Thermomonosporaceae</taxon>
        <taxon>Actinomadura</taxon>
    </lineage>
</organism>
<proteinExistence type="inferred from homology"/>
<evidence type="ECO:0000256" key="1">
    <source>
        <dbReference type="ARBA" id="ARBA00009199"/>
    </source>
</evidence>
<feature type="region of interest" description="Disordered" evidence="2">
    <location>
        <begin position="171"/>
        <end position="198"/>
    </location>
</feature>
<evidence type="ECO:0000259" key="3">
    <source>
        <dbReference type="Pfam" id="PF01425"/>
    </source>
</evidence>
<protein>
    <submittedName>
        <fullName evidence="4">Amidase</fullName>
    </submittedName>
</protein>